<protein>
    <recommendedName>
        <fullName evidence="3">TIGR00299 family protein</fullName>
    </recommendedName>
</protein>
<evidence type="ECO:0000256" key="1">
    <source>
        <dbReference type="ARBA" id="ARBA00022596"/>
    </source>
</evidence>
<organism evidence="2">
    <name type="scientific">marine sediment metagenome</name>
    <dbReference type="NCBI Taxonomy" id="412755"/>
    <lineage>
        <taxon>unclassified sequences</taxon>
        <taxon>metagenomes</taxon>
        <taxon>ecological metagenomes</taxon>
    </lineage>
</organism>
<gene>
    <name evidence="2" type="ORF">LCGC14_2145000</name>
</gene>
<dbReference type="EMBL" id="LAZR01027202">
    <property type="protein sequence ID" value="KKL66435.1"/>
    <property type="molecule type" value="Genomic_DNA"/>
</dbReference>
<dbReference type="NCBIfam" id="TIGR00299">
    <property type="entry name" value="nickel pincer cofactor biosynthesis protein LarC"/>
    <property type="match status" value="1"/>
</dbReference>
<dbReference type="PANTHER" id="PTHR36566">
    <property type="entry name" value="NICKEL INSERTION PROTEIN-RELATED"/>
    <property type="match status" value="1"/>
</dbReference>
<sequence length="401" mass="45059">MRVLYLDLINSGISGDMFFASLLGLVPDSRIILQKLESLKNYLSGVSRLEIKLVEINHSGIQLNQLKIDINESKDHRTGKSLQNALDEFLINSNLSKGARDYAKSVLDSLLQAEAEVHGDLVEKIHLHELSSVDTLIDILGVTETLDEIGFFINDFIIMCGKIPLGGGMIKINHGLMAIPAPATVKILEKSNLLTYGGPIESELVTPTGVALLANLNPIFLQYLPEMKISKSVYSTGQKTFKNFSNILRVFYGESKDLTSLNLALHLQKYIEQVSILETDVDDVSGEILGNLIEKLEKKHVLDVQILPSLTKKNRPSHIIKVLCYPEQIFDLIEMIIHEVGTLGVRFNTISRVCIERKVEKKNIQIDEKIYEMKYKISFIESKNGVELINIKPEYEDLKKI</sequence>
<dbReference type="Pfam" id="PF01969">
    <property type="entry name" value="Ni_insertion"/>
    <property type="match status" value="1"/>
</dbReference>
<feature type="non-terminal residue" evidence="2">
    <location>
        <position position="401"/>
    </location>
</feature>
<dbReference type="InterPro" id="IPR002822">
    <property type="entry name" value="Ni_insertion"/>
</dbReference>
<proteinExistence type="predicted"/>
<evidence type="ECO:0008006" key="3">
    <source>
        <dbReference type="Google" id="ProtNLM"/>
    </source>
</evidence>
<comment type="caution">
    <text evidence="2">The sequence shown here is derived from an EMBL/GenBank/DDBJ whole genome shotgun (WGS) entry which is preliminary data.</text>
</comment>
<dbReference type="PANTHER" id="PTHR36566:SF1">
    <property type="entry name" value="PYRIDINIUM-3,5-BISTHIOCARBOXYLIC ACID MONONUCLEOTIDE NICKEL INSERTION PROTEIN"/>
    <property type="match status" value="1"/>
</dbReference>
<evidence type="ECO:0000313" key="2">
    <source>
        <dbReference type="EMBL" id="KKL66435.1"/>
    </source>
</evidence>
<dbReference type="AlphaFoldDB" id="A0A0F9GA88"/>
<accession>A0A0F9GA88</accession>
<dbReference type="Gene3D" id="3.30.70.1380">
    <property type="entry name" value="Transcriptional regulatory protein pf0864 domain like"/>
    <property type="match status" value="1"/>
</dbReference>
<keyword evidence="1" id="KW-0533">Nickel</keyword>
<reference evidence="2" key="1">
    <citation type="journal article" date="2015" name="Nature">
        <title>Complex archaea that bridge the gap between prokaryotes and eukaryotes.</title>
        <authorList>
            <person name="Spang A."/>
            <person name="Saw J.H."/>
            <person name="Jorgensen S.L."/>
            <person name="Zaremba-Niedzwiedzka K."/>
            <person name="Martijn J."/>
            <person name="Lind A.E."/>
            <person name="van Eijk R."/>
            <person name="Schleper C."/>
            <person name="Guy L."/>
            <person name="Ettema T.J."/>
        </authorList>
    </citation>
    <scope>NUCLEOTIDE SEQUENCE</scope>
</reference>
<name>A0A0F9GA88_9ZZZZ</name>